<gene>
    <name evidence="1" type="ORF">ZHD862_LOCUS13157</name>
</gene>
<evidence type="ECO:0000313" key="2">
    <source>
        <dbReference type="Proteomes" id="UP000663864"/>
    </source>
</evidence>
<reference evidence="1" key="1">
    <citation type="submission" date="2021-02" db="EMBL/GenBank/DDBJ databases">
        <authorList>
            <person name="Nowell W R."/>
        </authorList>
    </citation>
    <scope>NUCLEOTIDE SEQUENCE</scope>
</reference>
<dbReference type="AlphaFoldDB" id="A0A814HRE9"/>
<dbReference type="EMBL" id="CAJNOT010000533">
    <property type="protein sequence ID" value="CAF1013482.1"/>
    <property type="molecule type" value="Genomic_DNA"/>
</dbReference>
<name>A0A814HRE9_9BILA</name>
<proteinExistence type="predicted"/>
<organism evidence="1 2">
    <name type="scientific">Rotaria sordida</name>
    <dbReference type="NCBI Taxonomy" id="392033"/>
    <lineage>
        <taxon>Eukaryota</taxon>
        <taxon>Metazoa</taxon>
        <taxon>Spiralia</taxon>
        <taxon>Gnathifera</taxon>
        <taxon>Rotifera</taxon>
        <taxon>Eurotatoria</taxon>
        <taxon>Bdelloidea</taxon>
        <taxon>Philodinida</taxon>
        <taxon>Philodinidae</taxon>
        <taxon>Rotaria</taxon>
    </lineage>
</organism>
<accession>A0A814HRE9</accession>
<dbReference type="Proteomes" id="UP000663864">
    <property type="component" value="Unassembled WGS sequence"/>
</dbReference>
<comment type="caution">
    <text evidence="1">The sequence shown here is derived from an EMBL/GenBank/DDBJ whole genome shotgun (WGS) entry which is preliminary data.</text>
</comment>
<protein>
    <submittedName>
        <fullName evidence="1">Uncharacterized protein</fullName>
    </submittedName>
</protein>
<evidence type="ECO:0000313" key="1">
    <source>
        <dbReference type="EMBL" id="CAF1013482.1"/>
    </source>
</evidence>
<sequence>MFRRIYASPGVKGLKEKVGQNIRVPGKTHQEQEQHILELEIVDRILKYTKDFNNESINTSIAAVEVASATPHSSTTAPEPEHIEKTFKKVLEKN</sequence>